<evidence type="ECO:0000259" key="9">
    <source>
        <dbReference type="PROSITE" id="PS00434"/>
    </source>
</evidence>
<dbReference type="SMART" id="SM00415">
    <property type="entry name" value="HSF"/>
    <property type="match status" value="1"/>
</dbReference>
<evidence type="ECO:0000256" key="7">
    <source>
        <dbReference type="RuleBase" id="RU004020"/>
    </source>
</evidence>
<protein>
    <recommendedName>
        <fullName evidence="9">HSF-type DNA-binding domain-containing protein</fullName>
    </recommendedName>
</protein>
<keyword evidence="2" id="KW-0805">Transcription regulation</keyword>
<dbReference type="Gene3D" id="1.10.10.10">
    <property type="entry name" value="Winged helix-like DNA-binding domain superfamily/Winged helix DNA-binding domain"/>
    <property type="match status" value="1"/>
</dbReference>
<reference evidence="10 11" key="1">
    <citation type="submission" date="2018-11" db="EMBL/GenBank/DDBJ databases">
        <title>Genome assembly of Steccherinum ochraceum LE-BIN_3174, the white-rot fungus of the Steccherinaceae family (The Residual Polyporoid clade, Polyporales, Basidiomycota).</title>
        <authorList>
            <person name="Fedorova T.V."/>
            <person name="Glazunova O.A."/>
            <person name="Landesman E.O."/>
            <person name="Moiseenko K.V."/>
            <person name="Psurtseva N.V."/>
            <person name="Savinova O.S."/>
            <person name="Shakhova N.V."/>
            <person name="Tyazhelova T.V."/>
            <person name="Vasina D.V."/>
        </authorList>
    </citation>
    <scope>NUCLEOTIDE SEQUENCE [LARGE SCALE GENOMIC DNA]</scope>
    <source>
        <strain evidence="10 11">LE-BIN_3174</strain>
    </source>
</reference>
<sequence>MSYIAIEPSSSSSRQDAARHDDSQSTTSEFVRKLYKMLEDTSCADVVAWGPRGDCFVVKDMNEFATTILPRVFKHSNFASFVRQLNKYDFHKVRNMDDNPFGEHLDIQTPRFPRQRPHLPREHQAQSAHARRASPPRSYGGHESHSPYSTGASHQAQITTLQNEITRLESVQDDMALHIRHLEKNYQNVLNEMVDFQRTMARQDELMKGLIEYFLTPGGGDTTTSALLTSSGGSGLASGLQVPLTPASLTASILSAQSGSLGSS</sequence>
<dbReference type="SUPFAM" id="SSF46785">
    <property type="entry name" value="Winged helix' DNA-binding domain"/>
    <property type="match status" value="1"/>
</dbReference>
<keyword evidence="4" id="KW-0804">Transcription</keyword>
<name>A0A4R0RVB9_9APHY</name>
<dbReference type="PROSITE" id="PS00434">
    <property type="entry name" value="HSF_DOMAIN"/>
    <property type="match status" value="1"/>
</dbReference>
<feature type="domain" description="HSF-type DNA-binding" evidence="9">
    <location>
        <begin position="69"/>
        <end position="93"/>
    </location>
</feature>
<evidence type="ECO:0000256" key="3">
    <source>
        <dbReference type="ARBA" id="ARBA00023125"/>
    </source>
</evidence>
<dbReference type="InterPro" id="IPR036388">
    <property type="entry name" value="WH-like_DNA-bd_sf"/>
</dbReference>
<comment type="subunit">
    <text evidence="6">Homotrimer. Homotrimerization increases the affinity of HSF1 to DNA. Interacts with transcriptional coregulator SSA1 on chromatin.</text>
</comment>
<dbReference type="Pfam" id="PF00447">
    <property type="entry name" value="HSF_DNA-bind"/>
    <property type="match status" value="1"/>
</dbReference>
<evidence type="ECO:0000313" key="10">
    <source>
        <dbReference type="EMBL" id="TCD71573.1"/>
    </source>
</evidence>
<evidence type="ECO:0000256" key="4">
    <source>
        <dbReference type="ARBA" id="ARBA00023163"/>
    </source>
</evidence>
<proteinExistence type="inferred from homology"/>
<organism evidence="10 11">
    <name type="scientific">Steccherinum ochraceum</name>
    <dbReference type="NCBI Taxonomy" id="92696"/>
    <lineage>
        <taxon>Eukaryota</taxon>
        <taxon>Fungi</taxon>
        <taxon>Dikarya</taxon>
        <taxon>Basidiomycota</taxon>
        <taxon>Agaricomycotina</taxon>
        <taxon>Agaricomycetes</taxon>
        <taxon>Polyporales</taxon>
        <taxon>Steccherinaceae</taxon>
        <taxon>Steccherinum</taxon>
    </lineage>
</organism>
<feature type="region of interest" description="Disordered" evidence="8">
    <location>
        <begin position="1"/>
        <end position="25"/>
    </location>
</feature>
<dbReference type="GO" id="GO:0003700">
    <property type="term" value="F:DNA-binding transcription factor activity"/>
    <property type="evidence" value="ECO:0007669"/>
    <property type="project" value="InterPro"/>
</dbReference>
<dbReference type="EMBL" id="RWJN01000004">
    <property type="protein sequence ID" value="TCD71573.1"/>
    <property type="molecule type" value="Genomic_DNA"/>
</dbReference>
<evidence type="ECO:0000256" key="8">
    <source>
        <dbReference type="SAM" id="MobiDB-lite"/>
    </source>
</evidence>
<comment type="subcellular location">
    <subcellularLocation>
        <location evidence="1">Nucleus</location>
    </subcellularLocation>
</comment>
<feature type="region of interest" description="Disordered" evidence="8">
    <location>
        <begin position="101"/>
        <end position="157"/>
    </location>
</feature>
<evidence type="ECO:0000256" key="5">
    <source>
        <dbReference type="ARBA" id="ARBA00023242"/>
    </source>
</evidence>
<dbReference type="STRING" id="92696.A0A4R0RVB9"/>
<keyword evidence="5" id="KW-0539">Nucleus</keyword>
<dbReference type="InterPro" id="IPR000232">
    <property type="entry name" value="HSF_DNA-bd"/>
</dbReference>
<evidence type="ECO:0000256" key="1">
    <source>
        <dbReference type="ARBA" id="ARBA00004123"/>
    </source>
</evidence>
<evidence type="ECO:0000256" key="2">
    <source>
        <dbReference type="ARBA" id="ARBA00023015"/>
    </source>
</evidence>
<dbReference type="PRINTS" id="PR00056">
    <property type="entry name" value="HSFDOMAIN"/>
</dbReference>
<feature type="compositionally biased region" description="Polar residues" evidence="8">
    <location>
        <begin position="146"/>
        <end position="157"/>
    </location>
</feature>
<gene>
    <name evidence="10" type="ORF">EIP91_007320</name>
</gene>
<dbReference type="PANTHER" id="PTHR10015">
    <property type="entry name" value="HEAT SHOCK TRANSCRIPTION FACTOR"/>
    <property type="match status" value="1"/>
</dbReference>
<keyword evidence="11" id="KW-1185">Reference proteome</keyword>
<keyword evidence="3" id="KW-0238">DNA-binding</keyword>
<dbReference type="GO" id="GO:0005634">
    <property type="term" value="C:nucleus"/>
    <property type="evidence" value="ECO:0007669"/>
    <property type="project" value="UniProtKB-SubCell"/>
</dbReference>
<evidence type="ECO:0000256" key="6">
    <source>
        <dbReference type="ARBA" id="ARBA00062171"/>
    </source>
</evidence>
<dbReference type="AlphaFoldDB" id="A0A4R0RVB9"/>
<dbReference type="FunFam" id="1.10.10.10:FF:000027">
    <property type="entry name" value="Heat shock transcription factor 1"/>
    <property type="match status" value="1"/>
</dbReference>
<dbReference type="InterPro" id="IPR036390">
    <property type="entry name" value="WH_DNA-bd_sf"/>
</dbReference>
<dbReference type="OrthoDB" id="60033at2759"/>
<dbReference type="GO" id="GO:0043565">
    <property type="term" value="F:sequence-specific DNA binding"/>
    <property type="evidence" value="ECO:0007669"/>
    <property type="project" value="InterPro"/>
</dbReference>
<dbReference type="PANTHER" id="PTHR10015:SF361">
    <property type="entry name" value="TRANSCRIPTION FACTOR SKN7"/>
    <property type="match status" value="1"/>
</dbReference>
<accession>A0A4R0RVB9</accession>
<dbReference type="Proteomes" id="UP000292702">
    <property type="component" value="Unassembled WGS sequence"/>
</dbReference>
<comment type="similarity">
    <text evidence="7">Belongs to the HSF family.</text>
</comment>
<comment type="caution">
    <text evidence="10">The sequence shown here is derived from an EMBL/GenBank/DDBJ whole genome shotgun (WGS) entry which is preliminary data.</text>
</comment>
<evidence type="ECO:0000313" key="11">
    <source>
        <dbReference type="Proteomes" id="UP000292702"/>
    </source>
</evidence>